<sequence length="218" mass="24203">MSPWESHWTVMQVSNFGTAAQDMLATRGWQVARLDQGPLVIRISAEFGARIRAESALRALPRAVHVDCELESWRATCRSITEAEKTRDKDKKNVCDGYSIPEVVSLYIVAVPVVWRAATRYPERSGIPIITDVLLTDLRTPLPCLPAYRDHGGVAVPDCDRPLPTYLFLFYRHTYLPVGASFVDMLAQLNRGTVSQPPIEAPKGQRHGARGVSNSCSV</sequence>
<comment type="caution">
    <text evidence="2">The sequence shown here is derived from an EMBL/GenBank/DDBJ whole genome shotgun (WGS) entry which is preliminary data.</text>
</comment>
<protein>
    <submittedName>
        <fullName evidence="2">Uncharacterized protein</fullName>
    </submittedName>
</protein>
<keyword evidence="3" id="KW-1185">Reference proteome</keyword>
<accession>A0A553HLZ7</accession>
<feature type="region of interest" description="Disordered" evidence="1">
    <location>
        <begin position="196"/>
        <end position="218"/>
    </location>
</feature>
<dbReference type="Proteomes" id="UP000319160">
    <property type="component" value="Unassembled WGS sequence"/>
</dbReference>
<proteinExistence type="predicted"/>
<dbReference type="EMBL" id="VFLP01000076">
    <property type="protein sequence ID" value="TRX88979.1"/>
    <property type="molecule type" value="Genomic_DNA"/>
</dbReference>
<evidence type="ECO:0000313" key="2">
    <source>
        <dbReference type="EMBL" id="TRX88979.1"/>
    </source>
</evidence>
<evidence type="ECO:0000313" key="3">
    <source>
        <dbReference type="Proteomes" id="UP000319160"/>
    </source>
</evidence>
<name>A0A553HLZ7_9PEZI</name>
<organism evidence="2 3">
    <name type="scientific">Xylaria flabelliformis</name>
    <dbReference type="NCBI Taxonomy" id="2512241"/>
    <lineage>
        <taxon>Eukaryota</taxon>
        <taxon>Fungi</taxon>
        <taxon>Dikarya</taxon>
        <taxon>Ascomycota</taxon>
        <taxon>Pezizomycotina</taxon>
        <taxon>Sordariomycetes</taxon>
        <taxon>Xylariomycetidae</taxon>
        <taxon>Xylariales</taxon>
        <taxon>Xylariaceae</taxon>
        <taxon>Xylaria</taxon>
    </lineage>
</organism>
<dbReference type="AlphaFoldDB" id="A0A553HLZ7"/>
<evidence type="ECO:0000256" key="1">
    <source>
        <dbReference type="SAM" id="MobiDB-lite"/>
    </source>
</evidence>
<reference evidence="3" key="1">
    <citation type="submission" date="2019-06" db="EMBL/GenBank/DDBJ databases">
        <title>Draft genome sequence of the griseofulvin-producing fungus Xylaria cubensis strain G536.</title>
        <authorList>
            <person name="Mead M.E."/>
            <person name="Raja H.A."/>
            <person name="Steenwyk J.L."/>
            <person name="Knowles S.L."/>
            <person name="Oberlies N.H."/>
            <person name="Rokas A."/>
        </authorList>
    </citation>
    <scope>NUCLEOTIDE SEQUENCE [LARGE SCALE GENOMIC DNA]</scope>
    <source>
        <strain evidence="3">G536</strain>
    </source>
</reference>
<gene>
    <name evidence="2" type="ORF">FHL15_010101</name>
</gene>